<comment type="subcellular location">
    <subcellularLocation>
        <location evidence="1">Membrane</location>
        <topology evidence="1">Multi-pass membrane protein</topology>
    </subcellularLocation>
</comment>
<feature type="transmembrane region" description="Helical" evidence="5">
    <location>
        <begin position="51"/>
        <end position="73"/>
    </location>
</feature>
<proteinExistence type="predicted"/>
<keyword evidence="2 5" id="KW-0812">Transmembrane</keyword>
<reference evidence="6 7" key="1">
    <citation type="submission" date="2018-10" db="EMBL/GenBank/DDBJ databases">
        <title>Draft genome sequence of Weissella viridescens UCO-SMC3.</title>
        <authorList>
            <person name="Garcia-Cancino A."/>
            <person name="Espinoza-Monje M."/>
            <person name="Albarracin L."/>
            <person name="Garcia-Castillo V."/>
            <person name="Campos-Martin J."/>
            <person name="Nakano Y."/>
            <person name="Guitierrez-Zamorano C."/>
            <person name="Ikeda-Ohtsubo W."/>
            <person name="Morita H."/>
            <person name="Kitazawa H."/>
            <person name="Villena J."/>
        </authorList>
    </citation>
    <scope>NUCLEOTIDE SEQUENCE [LARGE SCALE GENOMIC DNA]</scope>
    <source>
        <strain evidence="6 7">UCO-SMC3</strain>
    </source>
</reference>
<evidence type="ECO:0000256" key="3">
    <source>
        <dbReference type="ARBA" id="ARBA00022989"/>
    </source>
</evidence>
<comment type="caution">
    <text evidence="6">The sequence shown here is derived from an EMBL/GenBank/DDBJ whole genome shotgun (WGS) entry which is preliminary data.</text>
</comment>
<name>A0A3P2RBE5_WEIVI</name>
<feature type="transmembrane region" description="Helical" evidence="5">
    <location>
        <begin position="79"/>
        <end position="98"/>
    </location>
</feature>
<dbReference type="EMBL" id="RHGY01000005">
    <property type="protein sequence ID" value="RRG17883.1"/>
    <property type="molecule type" value="Genomic_DNA"/>
</dbReference>
<evidence type="ECO:0000313" key="6">
    <source>
        <dbReference type="EMBL" id="RRG17883.1"/>
    </source>
</evidence>
<feature type="transmembrane region" description="Helical" evidence="5">
    <location>
        <begin position="199"/>
        <end position="217"/>
    </location>
</feature>
<dbReference type="GO" id="GO:0005886">
    <property type="term" value="C:plasma membrane"/>
    <property type="evidence" value="ECO:0007669"/>
    <property type="project" value="UniProtKB-ARBA"/>
</dbReference>
<evidence type="ECO:0000256" key="2">
    <source>
        <dbReference type="ARBA" id="ARBA00022692"/>
    </source>
</evidence>
<accession>A0A3P2RBE5</accession>
<evidence type="ECO:0000313" key="7">
    <source>
        <dbReference type="Proteomes" id="UP000275836"/>
    </source>
</evidence>
<keyword evidence="3 5" id="KW-1133">Transmembrane helix</keyword>
<sequence length="218" mass="24453">MTFNPSVLLIILLGIGFPMAFTQSITANVVVCVLALLYLMLHHANLKTIGLVTLISLPLALGTGWSFIAFGTGDVWLQAWLQVSRLFAYLFLGMSLTLTTPVKDMLMSFVLHLHLSPTFAYGLLAAFNLLPRIQRQVKTIRYSANLRGMTYHLWQPQLYFKAILSAIQWSDDLAQGMASHGFSEGFPRTMTYQDTLPKWQWLVAGILIIGYVGMSFFI</sequence>
<dbReference type="Pfam" id="PF02361">
    <property type="entry name" value="CbiQ"/>
    <property type="match status" value="1"/>
</dbReference>
<evidence type="ECO:0000256" key="4">
    <source>
        <dbReference type="ARBA" id="ARBA00023136"/>
    </source>
</evidence>
<feature type="transmembrane region" description="Helical" evidence="5">
    <location>
        <begin position="110"/>
        <end position="130"/>
    </location>
</feature>
<dbReference type="CDD" id="cd16914">
    <property type="entry name" value="EcfT"/>
    <property type="match status" value="1"/>
</dbReference>
<dbReference type="InterPro" id="IPR003339">
    <property type="entry name" value="ABC/ECF_trnsptr_transmembrane"/>
</dbReference>
<dbReference type="Proteomes" id="UP000275836">
    <property type="component" value="Unassembled WGS sequence"/>
</dbReference>
<dbReference type="RefSeq" id="WP_124943392.1">
    <property type="nucleotide sequence ID" value="NZ_RHGY01000005.1"/>
</dbReference>
<dbReference type="OrthoDB" id="92887at2"/>
<keyword evidence="4 5" id="KW-0472">Membrane</keyword>
<protein>
    <submittedName>
        <fullName evidence="6">Energy-coupling factor transporter transmembrane protein EcfT</fullName>
    </submittedName>
</protein>
<evidence type="ECO:0000256" key="5">
    <source>
        <dbReference type="SAM" id="Phobius"/>
    </source>
</evidence>
<evidence type="ECO:0000256" key="1">
    <source>
        <dbReference type="ARBA" id="ARBA00004141"/>
    </source>
</evidence>
<dbReference type="AlphaFoldDB" id="A0A3P2RBE5"/>
<gene>
    <name evidence="6" type="ORF">D3P96_05645</name>
</gene>
<organism evidence="6 7">
    <name type="scientific">Weissella viridescens</name>
    <name type="common">Lactobacillus viridescens</name>
    <dbReference type="NCBI Taxonomy" id="1629"/>
    <lineage>
        <taxon>Bacteria</taxon>
        <taxon>Bacillati</taxon>
        <taxon>Bacillota</taxon>
        <taxon>Bacilli</taxon>
        <taxon>Lactobacillales</taxon>
        <taxon>Lactobacillaceae</taxon>
        <taxon>Weissella</taxon>
    </lineage>
</organism>
<feature type="transmembrane region" description="Helical" evidence="5">
    <location>
        <begin position="6"/>
        <end position="39"/>
    </location>
</feature>